<accession>A0A6P5A482</accession>
<dbReference type="PANTHER" id="PTHR12231">
    <property type="entry name" value="CTX-RELATED TYPE I TRANSMEMBRANE PROTEIN"/>
    <property type="match status" value="1"/>
</dbReference>
<dbReference type="SUPFAM" id="SSF50044">
    <property type="entry name" value="SH3-domain"/>
    <property type="match status" value="1"/>
</dbReference>
<evidence type="ECO:0000313" key="12">
    <source>
        <dbReference type="Proteomes" id="UP000515135"/>
    </source>
</evidence>
<dbReference type="OrthoDB" id="10255964at2759"/>
<reference evidence="13" key="1">
    <citation type="submission" date="2025-08" db="UniProtKB">
        <authorList>
            <consortium name="RefSeq"/>
        </authorList>
    </citation>
    <scope>IDENTIFICATION</scope>
    <source>
        <tissue evidence="13">Gonad</tissue>
    </source>
</reference>
<evidence type="ECO:0000256" key="3">
    <source>
        <dbReference type="ARBA" id="ARBA00022737"/>
    </source>
</evidence>
<dbReference type="AlphaFoldDB" id="A0A6P5A482"/>
<dbReference type="Pfam" id="PF13927">
    <property type="entry name" value="Ig_3"/>
    <property type="match status" value="2"/>
</dbReference>
<sequence length="623" mass="68249">MTGGSSVTASLTSVGVRQGCLLSPTLCNIFLENIKREALAPKVAPIKLAGRTITHLQFADDVDLLDGSRVDQQSQINSLDSTSRRYGMEISLEKTKCLVSGPSDTNGQVTVRGTELEQVSEFTYLGSVQTEDCSSDKEVKVRGGLSGERTAVFAFYPPQKYSYGPLEGRASLVGIASLKINKADSSDEGLYVVTVFLGAAGTQERHVYLNILVRPIVTVGPRSPYIVTSGKDYILNCSITKSKPEVNDVYWTKDGVRLTTSRRQAKYEGGDSSYPSLVIRDVGRGDSGEYACVADHVTGSVSKSMTLGVLYAADIIKISESMTAANGDDVQLYCVADGNPPPDVYWTFQGAPVRTEVRRLNETVSMSKLLLDGVSGNDTGLYACSVRNGVGSRAVTRWLKLRVRLPGEPEGGYTQITIIAGACAGSVWLLLCIFLLAIYIRRRRKRSRVRESKNKDFAYYYTDDPYEFQYLGLRSFESGSKRSTSGVKAAQSYETGLDGGRRYAKALYNYSPLDEDELRLCIGDIIEVIKGEGDGWWFGYLNGRVGMFPSNYVEVLSSDDRRTNTLPLSRKATMLNEKSQAHQARAAKSSLDEETAKRLSGNAPLPPPPPDMRTPIKYEQSSI</sequence>
<dbReference type="InterPro" id="IPR003006">
    <property type="entry name" value="Ig/MHC_CS"/>
</dbReference>
<keyword evidence="2" id="KW-0732">Signal</keyword>
<keyword evidence="1 6" id="KW-0728">SH3 domain</keyword>
<feature type="domain" description="SH3" evidence="9">
    <location>
        <begin position="499"/>
        <end position="558"/>
    </location>
</feature>
<dbReference type="InterPro" id="IPR036179">
    <property type="entry name" value="Ig-like_dom_sf"/>
</dbReference>
<feature type="region of interest" description="Disordered" evidence="7">
    <location>
        <begin position="576"/>
        <end position="623"/>
    </location>
</feature>
<proteinExistence type="predicted"/>
<organism evidence="12 13">
    <name type="scientific">Branchiostoma belcheri</name>
    <name type="common">Amphioxus</name>
    <dbReference type="NCBI Taxonomy" id="7741"/>
    <lineage>
        <taxon>Eukaryota</taxon>
        <taxon>Metazoa</taxon>
        <taxon>Chordata</taxon>
        <taxon>Cephalochordata</taxon>
        <taxon>Leptocardii</taxon>
        <taxon>Amphioxiformes</taxon>
        <taxon>Branchiostomatidae</taxon>
        <taxon>Branchiostoma</taxon>
    </lineage>
</organism>
<evidence type="ECO:0000256" key="4">
    <source>
        <dbReference type="ARBA" id="ARBA00023157"/>
    </source>
</evidence>
<dbReference type="GO" id="GO:0043005">
    <property type="term" value="C:neuron projection"/>
    <property type="evidence" value="ECO:0007669"/>
    <property type="project" value="TreeGrafter"/>
</dbReference>
<protein>
    <submittedName>
        <fullName evidence="13">Uncharacterized protein LOC109479134</fullName>
    </submittedName>
</protein>
<dbReference type="InterPro" id="IPR001452">
    <property type="entry name" value="SH3_domain"/>
</dbReference>
<dbReference type="FunFam" id="2.60.40.10:FF:000032">
    <property type="entry name" value="palladin isoform X1"/>
    <property type="match status" value="1"/>
</dbReference>
<dbReference type="GeneID" id="109479134"/>
<evidence type="ECO:0000256" key="1">
    <source>
        <dbReference type="ARBA" id="ARBA00022443"/>
    </source>
</evidence>
<dbReference type="InterPro" id="IPR036028">
    <property type="entry name" value="SH3-like_dom_sf"/>
</dbReference>
<dbReference type="InterPro" id="IPR003599">
    <property type="entry name" value="Ig_sub"/>
</dbReference>
<evidence type="ECO:0000256" key="8">
    <source>
        <dbReference type="SAM" id="Phobius"/>
    </source>
</evidence>
<keyword evidence="4" id="KW-1015">Disulfide bond</keyword>
<name>A0A6P5A482_BRABE</name>
<keyword evidence="5" id="KW-0393">Immunoglobulin domain</keyword>
<keyword evidence="8" id="KW-0812">Transmembrane</keyword>
<dbReference type="SMART" id="SM00409">
    <property type="entry name" value="IG"/>
    <property type="match status" value="3"/>
</dbReference>
<evidence type="ECO:0000256" key="2">
    <source>
        <dbReference type="ARBA" id="ARBA00022729"/>
    </source>
</evidence>
<evidence type="ECO:0000256" key="5">
    <source>
        <dbReference type="ARBA" id="ARBA00023319"/>
    </source>
</evidence>
<dbReference type="InterPro" id="IPR003598">
    <property type="entry name" value="Ig_sub2"/>
</dbReference>
<dbReference type="Gene3D" id="2.30.30.40">
    <property type="entry name" value="SH3 Domains"/>
    <property type="match status" value="1"/>
</dbReference>
<dbReference type="PRINTS" id="PR00452">
    <property type="entry name" value="SH3DOMAIN"/>
</dbReference>
<dbReference type="Pfam" id="PF14604">
    <property type="entry name" value="SH3_9"/>
    <property type="match status" value="1"/>
</dbReference>
<dbReference type="PANTHER" id="PTHR12231:SF253">
    <property type="entry name" value="DPR-INTERACTING PROTEIN ETA, ISOFORM B-RELATED"/>
    <property type="match status" value="1"/>
</dbReference>
<dbReference type="PROSITE" id="PS50002">
    <property type="entry name" value="SH3"/>
    <property type="match status" value="1"/>
</dbReference>
<feature type="domain" description="Ig-like" evidence="10">
    <location>
        <begin position="313"/>
        <end position="396"/>
    </location>
</feature>
<dbReference type="PROSITE" id="PS50835">
    <property type="entry name" value="IG_LIKE"/>
    <property type="match status" value="2"/>
</dbReference>
<dbReference type="SUPFAM" id="SSF48726">
    <property type="entry name" value="Immunoglobulin"/>
    <property type="match status" value="3"/>
</dbReference>
<evidence type="ECO:0000313" key="13">
    <source>
        <dbReference type="RefSeq" id="XP_019636561.1"/>
    </source>
</evidence>
<evidence type="ECO:0000256" key="7">
    <source>
        <dbReference type="SAM" id="MobiDB-lite"/>
    </source>
</evidence>
<evidence type="ECO:0000259" key="11">
    <source>
        <dbReference type="PROSITE" id="PS50878"/>
    </source>
</evidence>
<dbReference type="Gene3D" id="2.60.40.10">
    <property type="entry name" value="Immunoglobulins"/>
    <property type="match status" value="3"/>
</dbReference>
<feature type="transmembrane region" description="Helical" evidence="8">
    <location>
        <begin position="418"/>
        <end position="440"/>
    </location>
</feature>
<keyword evidence="3" id="KW-0677">Repeat</keyword>
<keyword evidence="8" id="KW-1133">Transmembrane helix</keyword>
<dbReference type="SMART" id="SM00326">
    <property type="entry name" value="SH3"/>
    <property type="match status" value="1"/>
</dbReference>
<dbReference type="InterPro" id="IPR000477">
    <property type="entry name" value="RT_dom"/>
</dbReference>
<dbReference type="KEGG" id="bbel:109479134"/>
<dbReference type="FunFam" id="2.30.30.40:FF:000072">
    <property type="entry name" value="Unconventional Myosin IB"/>
    <property type="match status" value="1"/>
</dbReference>
<dbReference type="SMART" id="SM00408">
    <property type="entry name" value="IGc2"/>
    <property type="match status" value="2"/>
</dbReference>
<evidence type="ECO:0000259" key="9">
    <source>
        <dbReference type="PROSITE" id="PS50002"/>
    </source>
</evidence>
<keyword evidence="8" id="KW-0472">Membrane</keyword>
<evidence type="ECO:0000256" key="6">
    <source>
        <dbReference type="PROSITE-ProRule" id="PRU00192"/>
    </source>
</evidence>
<dbReference type="RefSeq" id="XP_019636561.1">
    <property type="nucleotide sequence ID" value="XM_019781002.1"/>
</dbReference>
<evidence type="ECO:0000259" key="10">
    <source>
        <dbReference type="PROSITE" id="PS50835"/>
    </source>
</evidence>
<gene>
    <name evidence="13" type="primary">LOC109479134</name>
</gene>
<feature type="domain" description="Ig-like" evidence="10">
    <location>
        <begin position="215"/>
        <end position="308"/>
    </location>
</feature>
<dbReference type="PROSITE" id="PS50878">
    <property type="entry name" value="RT_POL"/>
    <property type="match status" value="1"/>
</dbReference>
<keyword evidence="12" id="KW-1185">Reference proteome</keyword>
<dbReference type="InterPro" id="IPR007110">
    <property type="entry name" value="Ig-like_dom"/>
</dbReference>
<dbReference type="Proteomes" id="UP000515135">
    <property type="component" value="Unplaced"/>
</dbReference>
<dbReference type="Pfam" id="PF00078">
    <property type="entry name" value="RVT_1"/>
    <property type="match status" value="1"/>
</dbReference>
<dbReference type="PROSITE" id="PS00290">
    <property type="entry name" value="IG_MHC"/>
    <property type="match status" value="1"/>
</dbReference>
<dbReference type="InterPro" id="IPR051170">
    <property type="entry name" value="Neural/epithelial_adhesion"/>
</dbReference>
<dbReference type="InterPro" id="IPR013783">
    <property type="entry name" value="Ig-like_fold"/>
</dbReference>
<feature type="domain" description="Reverse transcriptase" evidence="11">
    <location>
        <begin position="1"/>
        <end position="129"/>
    </location>
</feature>